<keyword evidence="1" id="KW-0812">Transmembrane</keyword>
<feature type="transmembrane region" description="Helical" evidence="1">
    <location>
        <begin position="15"/>
        <end position="35"/>
    </location>
</feature>
<keyword evidence="1" id="KW-0472">Membrane</keyword>
<name>A0ABN1M212_9FIRM</name>
<dbReference type="Proteomes" id="UP001400965">
    <property type="component" value="Unassembled WGS sequence"/>
</dbReference>
<feature type="transmembrane region" description="Helical" evidence="1">
    <location>
        <begin position="55"/>
        <end position="75"/>
    </location>
</feature>
<reference evidence="2 3" key="1">
    <citation type="journal article" date="2019" name="Int. J. Syst. Evol. Microbiol.">
        <title>The Global Catalogue of Microorganisms (GCM) 10K type strain sequencing project: providing services to taxonomists for standard genome sequencing and annotation.</title>
        <authorList>
            <consortium name="The Broad Institute Genomics Platform"/>
            <consortium name="The Broad Institute Genome Sequencing Center for Infectious Disease"/>
            <person name="Wu L."/>
            <person name="Ma J."/>
        </authorList>
    </citation>
    <scope>NUCLEOTIDE SEQUENCE [LARGE SCALE GENOMIC DNA]</scope>
    <source>
        <strain evidence="2 3">JCM 6486</strain>
    </source>
</reference>
<comment type="caution">
    <text evidence="2">The sequence shown here is derived from an EMBL/GenBank/DDBJ whole genome shotgun (WGS) entry which is preliminary data.</text>
</comment>
<keyword evidence="1" id="KW-1133">Transmembrane helix</keyword>
<protein>
    <submittedName>
        <fullName evidence="2">Uncharacterized protein</fullName>
    </submittedName>
</protein>
<evidence type="ECO:0000313" key="2">
    <source>
        <dbReference type="EMBL" id="GAA0863184.1"/>
    </source>
</evidence>
<feature type="transmembrane region" description="Helical" evidence="1">
    <location>
        <begin position="87"/>
        <end position="110"/>
    </location>
</feature>
<sequence length="130" mass="14610">MNRIKPHIMFLKHSYIYYMIFILIFIGIQLSAFALEGLNRGQSIGESLILYKTQLTLLGILFPTVFSLGISIKEFSGAMSIRADRKAFIKASIIYIIAISISTLVFVYLIEWGITLLSNNVSGVTVKLDK</sequence>
<proteinExistence type="predicted"/>
<accession>A0ABN1M212</accession>
<dbReference type="EMBL" id="BAAACP010000005">
    <property type="protein sequence ID" value="GAA0863184.1"/>
    <property type="molecule type" value="Genomic_DNA"/>
</dbReference>
<keyword evidence="3" id="KW-1185">Reference proteome</keyword>
<evidence type="ECO:0000313" key="3">
    <source>
        <dbReference type="Proteomes" id="UP001400965"/>
    </source>
</evidence>
<evidence type="ECO:0000256" key="1">
    <source>
        <dbReference type="SAM" id="Phobius"/>
    </source>
</evidence>
<dbReference type="RefSeq" id="WP_346043717.1">
    <property type="nucleotide sequence ID" value="NZ_BAAACP010000005.1"/>
</dbReference>
<gene>
    <name evidence="2" type="ORF">GCM10008917_11540</name>
</gene>
<organism evidence="2 3">
    <name type="scientific">Paraclostridium tenue</name>
    <dbReference type="NCBI Taxonomy" id="1737"/>
    <lineage>
        <taxon>Bacteria</taxon>
        <taxon>Bacillati</taxon>
        <taxon>Bacillota</taxon>
        <taxon>Clostridia</taxon>
        <taxon>Peptostreptococcales</taxon>
        <taxon>Peptostreptococcaceae</taxon>
        <taxon>Paraclostridium</taxon>
    </lineage>
</organism>